<dbReference type="KEGG" id="mars:A8C75_18425"/>
<protein>
    <submittedName>
        <fullName evidence="1">Uncharacterized protein</fullName>
    </submittedName>
</protein>
<dbReference type="Proteomes" id="UP000078070">
    <property type="component" value="Chromosome"/>
</dbReference>
<accession>A0A1A9F200</accession>
<gene>
    <name evidence="1" type="ORF">A8C75_18425</name>
</gene>
<evidence type="ECO:0000313" key="2">
    <source>
        <dbReference type="Proteomes" id="UP000078070"/>
    </source>
</evidence>
<organism evidence="1 2">
    <name type="scientific">Marinobacterium aestuarii</name>
    <dbReference type="NCBI Taxonomy" id="1821621"/>
    <lineage>
        <taxon>Bacteria</taxon>
        <taxon>Pseudomonadati</taxon>
        <taxon>Pseudomonadota</taxon>
        <taxon>Gammaproteobacteria</taxon>
        <taxon>Oceanospirillales</taxon>
        <taxon>Oceanospirillaceae</taxon>
        <taxon>Marinobacterium</taxon>
    </lineage>
</organism>
<reference evidence="1 2" key="2">
    <citation type="journal article" date="2018" name="Int. J. Syst. Evol. Microbiol.">
        <title>Marinobacterium aestuarii sp. nov., a benzene-degrading marine bacterium isolated from estuary sediment.</title>
        <authorList>
            <person name="Bae S.S."/>
            <person name="Jung J."/>
            <person name="Chung D."/>
            <person name="Baek K."/>
        </authorList>
    </citation>
    <scope>NUCLEOTIDE SEQUENCE [LARGE SCALE GENOMIC DNA]</scope>
    <source>
        <strain evidence="1 2">ST58-10</strain>
    </source>
</reference>
<name>A0A1A9F200_9GAMM</name>
<dbReference type="OrthoDB" id="1495305at2"/>
<proteinExistence type="predicted"/>
<keyword evidence="2" id="KW-1185">Reference proteome</keyword>
<dbReference type="RefSeq" id="WP_067385710.1">
    <property type="nucleotide sequence ID" value="NZ_CP015839.1"/>
</dbReference>
<dbReference type="EMBL" id="CP015839">
    <property type="protein sequence ID" value="ANG64256.1"/>
    <property type="molecule type" value="Genomic_DNA"/>
</dbReference>
<evidence type="ECO:0000313" key="1">
    <source>
        <dbReference type="EMBL" id="ANG64256.1"/>
    </source>
</evidence>
<dbReference type="STRING" id="1821621.A8C75_18425"/>
<reference evidence="2" key="1">
    <citation type="submission" date="2016-05" db="EMBL/GenBank/DDBJ databases">
        <authorList>
            <person name="Baek K."/>
            <person name="Yang S.-J."/>
        </authorList>
    </citation>
    <scope>NUCLEOTIDE SEQUENCE [LARGE SCALE GENOMIC DNA]</scope>
    <source>
        <strain evidence="2">ST58-10</strain>
    </source>
</reference>
<dbReference type="AlphaFoldDB" id="A0A1A9F200"/>
<sequence length="128" mass="14836">MTDPRHPDIEIYVKNCSLEQLENWIKSHSSGLERRFNQGLIYEYGCTMDSAPVEVMIHQKVVGKAWTSVWFKSDRTPWSKDLDCALDAFAALETEVRCIAAGWSNGQDPDEWWEITTGQPEKIQWRTE</sequence>